<evidence type="ECO:0000313" key="2">
    <source>
        <dbReference type="EMBL" id="KAA0153533.1"/>
    </source>
</evidence>
<evidence type="ECO:0000313" key="8">
    <source>
        <dbReference type="Proteomes" id="UP000325113"/>
    </source>
</evidence>
<evidence type="ECO:0000313" key="1">
    <source>
        <dbReference type="EMBL" id="KAA0153096.1"/>
    </source>
</evidence>
<reference evidence="5 6" key="1">
    <citation type="submission" date="2019-07" db="EMBL/GenBank/DDBJ databases">
        <title>Genomes of Cafeteria roenbergensis.</title>
        <authorList>
            <person name="Fischer M.G."/>
            <person name="Hackl T."/>
            <person name="Roman M."/>
        </authorList>
    </citation>
    <scope>NUCLEOTIDE SEQUENCE [LARGE SCALE GENOMIC DNA]</scope>
    <source>
        <strain evidence="1 6">BVI</strain>
        <strain evidence="3 8">Cflag</strain>
        <strain evidence="4 5">E4-10P</strain>
        <strain evidence="2 7">RCC970-E3</strain>
    </source>
</reference>
<proteinExistence type="predicted"/>
<name>A0A5A8EA82_CAFRO</name>
<protein>
    <submittedName>
        <fullName evidence="4">Uncharacterized protein</fullName>
    </submittedName>
</protein>
<dbReference type="Proteomes" id="UP000323011">
    <property type="component" value="Unassembled WGS sequence"/>
</dbReference>
<evidence type="ECO:0000313" key="4">
    <source>
        <dbReference type="EMBL" id="KAA0174502.1"/>
    </source>
</evidence>
<organism evidence="4 5">
    <name type="scientific">Cafeteria roenbergensis</name>
    <name type="common">Marine flagellate</name>
    <dbReference type="NCBI Taxonomy" id="33653"/>
    <lineage>
        <taxon>Eukaryota</taxon>
        <taxon>Sar</taxon>
        <taxon>Stramenopiles</taxon>
        <taxon>Bigyra</taxon>
        <taxon>Opalozoa</taxon>
        <taxon>Bicosoecida</taxon>
        <taxon>Cafeteriaceae</taxon>
        <taxon>Cafeteria</taxon>
    </lineage>
</organism>
<gene>
    <name evidence="4" type="ORF">FNF27_04098</name>
    <name evidence="2" type="ORF">FNF28_06926</name>
    <name evidence="1" type="ORF">FNF29_03284</name>
    <name evidence="3" type="ORF">FNF31_04683</name>
</gene>
<dbReference type="EMBL" id="VLTL01000197">
    <property type="protein sequence ID" value="KAA0153533.1"/>
    <property type="molecule type" value="Genomic_DNA"/>
</dbReference>
<evidence type="ECO:0000313" key="6">
    <source>
        <dbReference type="Proteomes" id="UP000323011"/>
    </source>
</evidence>
<evidence type="ECO:0000313" key="3">
    <source>
        <dbReference type="EMBL" id="KAA0159882.1"/>
    </source>
</evidence>
<evidence type="ECO:0000313" key="7">
    <source>
        <dbReference type="Proteomes" id="UP000324907"/>
    </source>
</evidence>
<evidence type="ECO:0000313" key="5">
    <source>
        <dbReference type="Proteomes" id="UP000322899"/>
    </source>
</evidence>
<keyword evidence="6" id="KW-1185">Reference proteome</keyword>
<dbReference type="EMBL" id="VLTN01000017">
    <property type="protein sequence ID" value="KAA0153096.1"/>
    <property type="molecule type" value="Genomic_DNA"/>
</dbReference>
<dbReference type="EMBL" id="VLTM01000050">
    <property type="protein sequence ID" value="KAA0159882.1"/>
    <property type="molecule type" value="Genomic_DNA"/>
</dbReference>
<dbReference type="Proteomes" id="UP000324907">
    <property type="component" value="Unassembled WGS sequence"/>
</dbReference>
<comment type="caution">
    <text evidence="4">The sequence shown here is derived from an EMBL/GenBank/DDBJ whole genome shotgun (WGS) entry which is preliminary data.</text>
</comment>
<accession>A0A5A8EA82</accession>
<dbReference type="Proteomes" id="UP000322899">
    <property type="component" value="Unassembled WGS sequence"/>
</dbReference>
<dbReference type="EMBL" id="VLTO01000022">
    <property type="protein sequence ID" value="KAA0174502.1"/>
    <property type="molecule type" value="Genomic_DNA"/>
</dbReference>
<dbReference type="Proteomes" id="UP000325113">
    <property type="component" value="Unassembled WGS sequence"/>
</dbReference>
<dbReference type="AlphaFoldDB" id="A0A5A8EA82"/>
<sequence length="175" mass="18970">MGGTRTRKPASLSATRTVHARRTVMRGGVLMSVPFKTSAKPFKPAIGLHGDAFGASPSMVNDTSRAMARSSAAASFSAVASMSAGSRRKTPMPYHPNAARNRLRQDFKRMPRPSETTMKLSSGVPAVARQAHPYMTTSRFAQRQVGKPVQNRLGFTNPGIMAEFARRSHKARLDA</sequence>